<keyword evidence="5" id="KW-0378">Hydrolase</keyword>
<sequence>MNATLRLGVLISGGGTTFLNLHEHIQSGRLNAEIACVVSSRRKVAGVTRARDLGYPTFAVARSKYEDDAGFSAAITKILSDHGAELAVLAGFLKIYLPSGPFAQRCINIHPALIPAFCGKGFYGNRVHQAVWERSCKISGCTVHLVNEHYDEGPIIVQKSCTIHDQDSPEDIRRKVFELECEALPEAITLFAEDRIRFEAGRSIISPRS</sequence>
<evidence type="ECO:0000256" key="6">
    <source>
        <dbReference type="ARBA" id="ARBA00038440"/>
    </source>
</evidence>
<dbReference type="PROSITE" id="PS00373">
    <property type="entry name" value="GART"/>
    <property type="match status" value="1"/>
</dbReference>
<keyword evidence="11" id="KW-1185">Reference proteome</keyword>
<dbReference type="PANTHER" id="PTHR43369">
    <property type="entry name" value="PHOSPHORIBOSYLGLYCINAMIDE FORMYLTRANSFERASE"/>
    <property type="match status" value="1"/>
</dbReference>
<dbReference type="CDD" id="cd08645">
    <property type="entry name" value="FMT_core_GART"/>
    <property type="match status" value="1"/>
</dbReference>
<comment type="pathway">
    <text evidence="1 8">Purine metabolism; IMP biosynthesis via de novo pathway; N(2)-formyl-N(1)-(5-phospho-D-ribosyl)glycinamide from N(1)-(5-phospho-D-ribosyl)glycinamide (10-formyl THF route): step 1/1.</text>
</comment>
<dbReference type="Proteomes" id="UP000663929">
    <property type="component" value="Chromosome"/>
</dbReference>
<keyword evidence="4 8" id="KW-0658">Purine biosynthesis</keyword>
<dbReference type="GO" id="GO:0008864">
    <property type="term" value="F:formyltetrahydrofolate deformylase activity"/>
    <property type="evidence" value="ECO:0007669"/>
    <property type="project" value="InterPro"/>
</dbReference>
<evidence type="ECO:0000256" key="3">
    <source>
        <dbReference type="ARBA" id="ARBA00022679"/>
    </source>
</evidence>
<feature type="binding site" evidence="8">
    <location>
        <position position="108"/>
    </location>
    <ligand>
        <name>(6R)-10-formyltetrahydrofolate</name>
        <dbReference type="ChEBI" id="CHEBI:195366"/>
    </ligand>
</feature>
<dbReference type="InterPro" id="IPR036477">
    <property type="entry name" value="Formyl_transf_N_sf"/>
</dbReference>
<evidence type="ECO:0000256" key="7">
    <source>
        <dbReference type="ARBA" id="ARBA00047664"/>
    </source>
</evidence>
<comment type="similarity">
    <text evidence="6 8">Belongs to the GART family.</text>
</comment>
<dbReference type="GO" id="GO:0006189">
    <property type="term" value="P:'de novo' IMP biosynthetic process"/>
    <property type="evidence" value="ECO:0007669"/>
    <property type="project" value="UniProtKB-UniRule"/>
</dbReference>
<accession>A0A8A4TFG7</accession>
<dbReference type="InterPro" id="IPR004810">
    <property type="entry name" value="PurU"/>
</dbReference>
<feature type="domain" description="Formyl transferase N-terminal" evidence="9">
    <location>
        <begin position="6"/>
        <end position="188"/>
    </location>
</feature>
<dbReference type="RefSeq" id="WP_237377609.1">
    <property type="nucleotide sequence ID" value="NZ_CP071793.1"/>
</dbReference>
<evidence type="ECO:0000256" key="5">
    <source>
        <dbReference type="ARBA" id="ARBA00022801"/>
    </source>
</evidence>
<dbReference type="GO" id="GO:0005829">
    <property type="term" value="C:cytosol"/>
    <property type="evidence" value="ECO:0007669"/>
    <property type="project" value="TreeGrafter"/>
</dbReference>
<dbReference type="InterPro" id="IPR004607">
    <property type="entry name" value="GART"/>
</dbReference>
<evidence type="ECO:0000256" key="4">
    <source>
        <dbReference type="ARBA" id="ARBA00022755"/>
    </source>
</evidence>
<gene>
    <name evidence="8 10" type="primary">purN</name>
    <name evidence="10" type="ORF">J3U87_20350</name>
</gene>
<protein>
    <recommendedName>
        <fullName evidence="8">Phosphoribosylglycinamide formyltransferase</fullName>
        <ecNumber evidence="8">2.1.2.2</ecNumber>
    </recommendedName>
    <alternativeName>
        <fullName evidence="8">5'-phosphoribosylglycinamide transformylase</fullName>
    </alternativeName>
    <alternativeName>
        <fullName evidence="8">GAR transformylase</fullName>
        <shortName evidence="8">GART</shortName>
    </alternativeName>
</protein>
<evidence type="ECO:0000313" key="11">
    <source>
        <dbReference type="Proteomes" id="UP000663929"/>
    </source>
</evidence>
<dbReference type="PANTHER" id="PTHR43369:SF2">
    <property type="entry name" value="PHOSPHORIBOSYLGLYCINAMIDE FORMYLTRANSFERASE"/>
    <property type="match status" value="1"/>
</dbReference>
<dbReference type="InterPro" id="IPR002376">
    <property type="entry name" value="Formyl_transf_N"/>
</dbReference>
<dbReference type="Gene3D" id="3.40.50.170">
    <property type="entry name" value="Formyl transferase, N-terminal domain"/>
    <property type="match status" value="1"/>
</dbReference>
<dbReference type="GO" id="GO:0004644">
    <property type="term" value="F:phosphoribosylglycinamide formyltransferase activity"/>
    <property type="evidence" value="ECO:0007669"/>
    <property type="project" value="UniProtKB-UniRule"/>
</dbReference>
<feature type="site" description="Raises pKa of active site His" evidence="8">
    <location>
        <position position="151"/>
    </location>
</feature>
<dbReference type="KEGG" id="scor:J3U87_20350"/>
<dbReference type="PRINTS" id="PR01575">
    <property type="entry name" value="FFH4HYDRLASE"/>
</dbReference>
<dbReference type="Pfam" id="PF00551">
    <property type="entry name" value="Formyl_trans_N"/>
    <property type="match status" value="1"/>
</dbReference>
<keyword evidence="3 8" id="KW-0808">Transferase</keyword>
<keyword evidence="2" id="KW-0554">One-carbon metabolism</keyword>
<evidence type="ECO:0000259" key="9">
    <source>
        <dbReference type="Pfam" id="PF00551"/>
    </source>
</evidence>
<dbReference type="GO" id="GO:0006730">
    <property type="term" value="P:one-carbon metabolic process"/>
    <property type="evidence" value="ECO:0007669"/>
    <property type="project" value="UniProtKB-KW"/>
</dbReference>
<feature type="active site" description="Proton donor" evidence="8">
    <location>
        <position position="110"/>
    </location>
</feature>
<dbReference type="UniPathway" id="UPA00074">
    <property type="reaction ID" value="UER00126"/>
</dbReference>
<name>A0A8A4TFG7_SULCO</name>
<dbReference type="SUPFAM" id="SSF53328">
    <property type="entry name" value="Formyltransferase"/>
    <property type="match status" value="1"/>
</dbReference>
<organism evidence="10 11">
    <name type="scientific">Sulfidibacter corallicola</name>
    <dbReference type="NCBI Taxonomy" id="2818388"/>
    <lineage>
        <taxon>Bacteria</taxon>
        <taxon>Pseudomonadati</taxon>
        <taxon>Acidobacteriota</taxon>
        <taxon>Holophagae</taxon>
        <taxon>Acanthopleuribacterales</taxon>
        <taxon>Acanthopleuribacteraceae</taxon>
        <taxon>Sulfidibacter</taxon>
    </lineage>
</organism>
<dbReference type="EC" id="2.1.2.2" evidence="8"/>
<dbReference type="EMBL" id="CP071793">
    <property type="protein sequence ID" value="QTD47944.1"/>
    <property type="molecule type" value="Genomic_DNA"/>
</dbReference>
<comment type="caution">
    <text evidence="8">Lacks conserved residue(s) required for the propagation of feature annotation.</text>
</comment>
<reference evidence="10" key="1">
    <citation type="submission" date="2021-03" db="EMBL/GenBank/DDBJ databases">
        <title>Acanthopleuribacteraceae sp. M133.</title>
        <authorList>
            <person name="Wang G."/>
        </authorList>
    </citation>
    <scope>NUCLEOTIDE SEQUENCE</scope>
    <source>
        <strain evidence="10">M133</strain>
    </source>
</reference>
<feature type="binding site" evidence="8">
    <location>
        <position position="62"/>
    </location>
    <ligand>
        <name>(6R)-10-formyltetrahydrofolate</name>
        <dbReference type="ChEBI" id="CHEBI:195366"/>
    </ligand>
</feature>
<dbReference type="NCBIfam" id="TIGR00639">
    <property type="entry name" value="PurN"/>
    <property type="match status" value="1"/>
</dbReference>
<evidence type="ECO:0000313" key="10">
    <source>
        <dbReference type="EMBL" id="QTD47944.1"/>
    </source>
</evidence>
<evidence type="ECO:0000256" key="8">
    <source>
        <dbReference type="HAMAP-Rule" id="MF_01930"/>
    </source>
</evidence>
<proteinExistence type="inferred from homology"/>
<dbReference type="HAMAP" id="MF_01930">
    <property type="entry name" value="PurN"/>
    <property type="match status" value="1"/>
</dbReference>
<comment type="catalytic activity">
    <reaction evidence="7 8">
        <text>N(1)-(5-phospho-beta-D-ribosyl)glycinamide + (6R)-10-formyltetrahydrofolate = N(2)-formyl-N(1)-(5-phospho-beta-D-ribosyl)glycinamide + (6S)-5,6,7,8-tetrahydrofolate + H(+)</text>
        <dbReference type="Rhea" id="RHEA:15053"/>
        <dbReference type="ChEBI" id="CHEBI:15378"/>
        <dbReference type="ChEBI" id="CHEBI:57453"/>
        <dbReference type="ChEBI" id="CHEBI:143788"/>
        <dbReference type="ChEBI" id="CHEBI:147286"/>
        <dbReference type="ChEBI" id="CHEBI:195366"/>
        <dbReference type="EC" id="2.1.2.2"/>
    </reaction>
</comment>
<evidence type="ECO:0000256" key="1">
    <source>
        <dbReference type="ARBA" id="ARBA00005054"/>
    </source>
</evidence>
<evidence type="ECO:0000256" key="2">
    <source>
        <dbReference type="ARBA" id="ARBA00022563"/>
    </source>
</evidence>
<dbReference type="InterPro" id="IPR001555">
    <property type="entry name" value="GART_AS"/>
</dbReference>
<comment type="function">
    <text evidence="8">Catalyzes the transfer of a formyl group from 10-formyltetrahydrofolate to 5-phospho-ribosyl-glycinamide (GAR), producing 5-phospho-ribosyl-N-formylglycinamide (FGAR) and tetrahydrofolate.</text>
</comment>
<dbReference type="AlphaFoldDB" id="A0A8A4TFG7"/>